<protein>
    <submittedName>
        <fullName evidence="2">Uncharacterized protein</fullName>
    </submittedName>
</protein>
<keyword evidence="2" id="KW-0614">Plasmid</keyword>
<gene>
    <name evidence="2" type="ORF">HX89_14530</name>
</gene>
<evidence type="ECO:0000256" key="1">
    <source>
        <dbReference type="SAM" id="MobiDB-lite"/>
    </source>
</evidence>
<dbReference type="RefSeq" id="WP_041229529.1">
    <property type="nucleotide sequence ID" value="NZ_CP008890.1"/>
</dbReference>
<geneLocation type="plasmid" evidence="2 3">
    <name>unnamed</name>
</geneLocation>
<keyword evidence="3" id="KW-1185">Reference proteome</keyword>
<dbReference type="Proteomes" id="UP000027986">
    <property type="component" value="Plasmid unnamed"/>
</dbReference>
<evidence type="ECO:0000313" key="2">
    <source>
        <dbReference type="EMBL" id="AIF41910.1"/>
    </source>
</evidence>
<organism evidence="2 3">
    <name type="scientific">Dermacoccus nishinomiyaensis</name>
    <dbReference type="NCBI Taxonomy" id="1274"/>
    <lineage>
        <taxon>Bacteria</taxon>
        <taxon>Bacillati</taxon>
        <taxon>Actinomycetota</taxon>
        <taxon>Actinomycetes</taxon>
        <taxon>Micrococcales</taxon>
        <taxon>Dermacoccaceae</taxon>
        <taxon>Dermacoccus</taxon>
    </lineage>
</organism>
<evidence type="ECO:0000313" key="3">
    <source>
        <dbReference type="Proteomes" id="UP000027986"/>
    </source>
</evidence>
<name>A0A075JJE8_9MICO</name>
<sequence>MSDEGDRPEYTDTAKEETSMSHPVTQDVRNDDVEGASWQSPGAIIVVGAIPGAGASSIAWSIATACGRLLGTDEGISVIDAAAPRRSVLRGMAHHSGAAMPVTATARLVPSRAGAATITYLEGQIDERVDEPDLWPAQAGARIVDVGLSAEEALSHPSAGVWLRDTGARIVLVLPSNVSSQVRCEALLAAWSKQGWAPIDDVVLLGPNTDAVSGTYFMAEAMSTPLRVGYLPDLATRGLPEAETAIPAALAAWARIGETITADVFDLHVPASTSRRRWGRSR</sequence>
<feature type="region of interest" description="Disordered" evidence="1">
    <location>
        <begin position="1"/>
        <end position="26"/>
    </location>
</feature>
<feature type="compositionally biased region" description="Basic and acidic residues" evidence="1">
    <location>
        <begin position="1"/>
        <end position="19"/>
    </location>
</feature>
<dbReference type="GeneID" id="41842217"/>
<accession>A0A075JJE8</accession>
<dbReference type="AlphaFoldDB" id="A0A075JJE8"/>
<dbReference type="EMBL" id="CP008890">
    <property type="protein sequence ID" value="AIF41910.1"/>
    <property type="molecule type" value="Genomic_DNA"/>
</dbReference>
<reference evidence="2 3" key="1">
    <citation type="submission" date="2014-07" db="EMBL/GenBank/DDBJ databases">
        <title>Genome Sequencing of Dermacoccus nishinomiyaensis.</title>
        <authorList>
            <person name="Hong K.W."/>
            <person name="Chan K.G."/>
        </authorList>
    </citation>
    <scope>NUCLEOTIDE SEQUENCE [LARGE SCALE GENOMIC DNA]</scope>
    <source>
        <strain evidence="2 3">M25</strain>
        <plasmid evidence="3">Plasmid unnamed</plasmid>
    </source>
</reference>
<dbReference type="KEGG" id="dni:HX89_14530"/>
<dbReference type="HOGENOM" id="CLU_985992_0_0_11"/>
<proteinExistence type="predicted"/>